<proteinExistence type="predicted"/>
<evidence type="ECO:0000313" key="1">
    <source>
        <dbReference type="EMBL" id="KAI5318239.1"/>
    </source>
</evidence>
<dbReference type="AlphaFoldDB" id="A0AAD4V4D5"/>
<gene>
    <name evidence="1" type="ORF">L3X38_037947</name>
</gene>
<comment type="caution">
    <text evidence="1">The sequence shown here is derived from an EMBL/GenBank/DDBJ whole genome shotgun (WGS) entry which is preliminary data.</text>
</comment>
<organism evidence="1 2">
    <name type="scientific">Prunus dulcis</name>
    <name type="common">Almond</name>
    <name type="synonym">Amygdalus dulcis</name>
    <dbReference type="NCBI Taxonomy" id="3755"/>
    <lineage>
        <taxon>Eukaryota</taxon>
        <taxon>Viridiplantae</taxon>
        <taxon>Streptophyta</taxon>
        <taxon>Embryophyta</taxon>
        <taxon>Tracheophyta</taxon>
        <taxon>Spermatophyta</taxon>
        <taxon>Magnoliopsida</taxon>
        <taxon>eudicotyledons</taxon>
        <taxon>Gunneridae</taxon>
        <taxon>Pentapetalae</taxon>
        <taxon>rosids</taxon>
        <taxon>fabids</taxon>
        <taxon>Rosales</taxon>
        <taxon>Rosaceae</taxon>
        <taxon>Amygdaloideae</taxon>
        <taxon>Amygdaleae</taxon>
        <taxon>Prunus</taxon>
    </lineage>
</organism>
<evidence type="ECO:0000313" key="2">
    <source>
        <dbReference type="Proteomes" id="UP001054821"/>
    </source>
</evidence>
<dbReference type="Proteomes" id="UP001054821">
    <property type="component" value="Chromosome 7"/>
</dbReference>
<reference evidence="1 2" key="1">
    <citation type="journal article" date="2022" name="G3 (Bethesda)">
        <title>Whole-genome sequence and methylome profiling of the almond [Prunus dulcis (Mill.) D.A. Webb] cultivar 'Nonpareil'.</title>
        <authorList>
            <person name="D'Amico-Willman K.M."/>
            <person name="Ouma W.Z."/>
            <person name="Meulia T."/>
            <person name="Sideli G.M."/>
            <person name="Gradziel T.M."/>
            <person name="Fresnedo-Ramirez J."/>
        </authorList>
    </citation>
    <scope>NUCLEOTIDE SEQUENCE [LARGE SCALE GENOMIC DNA]</scope>
    <source>
        <strain evidence="1">Clone GOH B32 T37-40</strain>
    </source>
</reference>
<name>A0AAD4V4D5_PRUDU</name>
<dbReference type="EMBL" id="JAJFAZ020000007">
    <property type="protein sequence ID" value="KAI5318239.1"/>
    <property type="molecule type" value="Genomic_DNA"/>
</dbReference>
<protein>
    <submittedName>
        <fullName evidence="1">Uncharacterized protein</fullName>
    </submittedName>
</protein>
<accession>A0AAD4V4D5</accession>
<keyword evidence="2" id="KW-1185">Reference proteome</keyword>
<sequence>MPKARGVELFTVIGDNCIQEAEAANDILLYELLNFSCGDRCQGFRFDLLREVVHIDDREFDMSLALWHEADEFESIIVESRPIVTSPNGFKGQGSSTKMTAISSFVNFSMMYLADRWWMVLALVLSARSVPSVRYA</sequence>